<dbReference type="GO" id="GO:0030246">
    <property type="term" value="F:carbohydrate binding"/>
    <property type="evidence" value="ECO:0007669"/>
    <property type="project" value="InterPro"/>
</dbReference>
<accession>A0A7W7ZAT4</accession>
<dbReference type="SUPFAM" id="SSF56935">
    <property type="entry name" value="Porins"/>
    <property type="match status" value="1"/>
</dbReference>
<evidence type="ECO:0000256" key="1">
    <source>
        <dbReference type="ARBA" id="ARBA00004571"/>
    </source>
</evidence>
<evidence type="ECO:0000256" key="2">
    <source>
        <dbReference type="ARBA" id="ARBA00022448"/>
    </source>
</evidence>
<keyword evidence="7" id="KW-0732">Signal</keyword>
<reference evidence="9 10" key="1">
    <citation type="submission" date="2020-08" db="EMBL/GenBank/DDBJ databases">
        <title>Genomic Encyclopedia of Type Strains, Phase IV (KMG-V): Genome sequencing to study the core and pangenomes of soil and plant-associated prokaryotes.</title>
        <authorList>
            <person name="Whitman W."/>
        </authorList>
    </citation>
    <scope>NUCLEOTIDE SEQUENCE [LARGE SCALE GENOMIC DNA]</scope>
    <source>
        <strain evidence="9 10">M8UP14</strain>
    </source>
</reference>
<feature type="chain" id="PRO_5030846204" description="TonB-dependent transporter Oar-like beta-barrel domain-containing protein" evidence="7">
    <location>
        <begin position="31"/>
        <end position="1069"/>
    </location>
</feature>
<dbReference type="InterPro" id="IPR036942">
    <property type="entry name" value="Beta-barrel_TonB_sf"/>
</dbReference>
<evidence type="ECO:0000256" key="5">
    <source>
        <dbReference type="ARBA" id="ARBA00023136"/>
    </source>
</evidence>
<dbReference type="GO" id="GO:0015344">
    <property type="term" value="F:siderophore uptake transmembrane transporter activity"/>
    <property type="evidence" value="ECO:0007669"/>
    <property type="project" value="TreeGrafter"/>
</dbReference>
<gene>
    <name evidence="9" type="ORF">HDF16_001006</name>
</gene>
<comment type="subcellular location">
    <subcellularLocation>
        <location evidence="1">Cell outer membrane</location>
        <topology evidence="1">Multi-pass membrane protein</topology>
    </subcellularLocation>
</comment>
<protein>
    <recommendedName>
        <fullName evidence="8">TonB-dependent transporter Oar-like beta-barrel domain-containing protein</fullName>
    </recommendedName>
</protein>
<evidence type="ECO:0000256" key="7">
    <source>
        <dbReference type="SAM" id="SignalP"/>
    </source>
</evidence>
<keyword evidence="10" id="KW-1185">Reference proteome</keyword>
<dbReference type="SUPFAM" id="SSF49452">
    <property type="entry name" value="Starch-binding domain-like"/>
    <property type="match status" value="1"/>
</dbReference>
<dbReference type="RefSeq" id="WP_184213993.1">
    <property type="nucleotide sequence ID" value="NZ_JACHIP010000001.1"/>
</dbReference>
<evidence type="ECO:0000256" key="3">
    <source>
        <dbReference type="ARBA" id="ARBA00022452"/>
    </source>
</evidence>
<keyword evidence="4" id="KW-0812">Transmembrane</keyword>
<dbReference type="Pfam" id="PF13620">
    <property type="entry name" value="CarboxypepD_reg"/>
    <property type="match status" value="1"/>
</dbReference>
<dbReference type="InterPro" id="IPR039426">
    <property type="entry name" value="TonB-dep_rcpt-like"/>
</dbReference>
<evidence type="ECO:0000313" key="9">
    <source>
        <dbReference type="EMBL" id="MBB5056337.1"/>
    </source>
</evidence>
<evidence type="ECO:0000256" key="4">
    <source>
        <dbReference type="ARBA" id="ARBA00022692"/>
    </source>
</evidence>
<dbReference type="Gene3D" id="2.40.170.20">
    <property type="entry name" value="TonB-dependent receptor, beta-barrel domain"/>
    <property type="match status" value="1"/>
</dbReference>
<keyword evidence="6" id="KW-0998">Cell outer membrane</keyword>
<evidence type="ECO:0000313" key="10">
    <source>
        <dbReference type="Proteomes" id="UP000540989"/>
    </source>
</evidence>
<dbReference type="InterPro" id="IPR057601">
    <property type="entry name" value="Oar-like_b-barrel"/>
</dbReference>
<dbReference type="GO" id="GO:0044718">
    <property type="term" value="P:siderophore transmembrane transport"/>
    <property type="evidence" value="ECO:0007669"/>
    <property type="project" value="TreeGrafter"/>
</dbReference>
<dbReference type="GO" id="GO:0009279">
    <property type="term" value="C:cell outer membrane"/>
    <property type="evidence" value="ECO:0007669"/>
    <property type="project" value="UniProtKB-SubCell"/>
</dbReference>
<comment type="caution">
    <text evidence="9">The sequence shown here is derived from an EMBL/GenBank/DDBJ whole genome shotgun (WGS) entry which is preliminary data.</text>
</comment>
<feature type="signal peptide" evidence="7">
    <location>
        <begin position="1"/>
        <end position="30"/>
    </location>
</feature>
<keyword evidence="3" id="KW-1134">Transmembrane beta strand</keyword>
<dbReference type="Pfam" id="PF25183">
    <property type="entry name" value="OMP_b-brl_4"/>
    <property type="match status" value="1"/>
</dbReference>
<dbReference type="Proteomes" id="UP000540989">
    <property type="component" value="Unassembled WGS sequence"/>
</dbReference>
<dbReference type="AlphaFoldDB" id="A0A7W7ZAT4"/>
<dbReference type="Gene3D" id="2.60.40.1120">
    <property type="entry name" value="Carboxypeptidase-like, regulatory domain"/>
    <property type="match status" value="1"/>
</dbReference>
<name>A0A7W7ZAT4_9BACT</name>
<evidence type="ECO:0000256" key="6">
    <source>
        <dbReference type="ARBA" id="ARBA00023237"/>
    </source>
</evidence>
<proteinExistence type="predicted"/>
<dbReference type="InterPro" id="IPR013784">
    <property type="entry name" value="Carb-bd-like_fold"/>
</dbReference>
<evidence type="ECO:0000259" key="8">
    <source>
        <dbReference type="Pfam" id="PF25183"/>
    </source>
</evidence>
<keyword evidence="2" id="KW-0813">Transport</keyword>
<dbReference type="PANTHER" id="PTHR30069">
    <property type="entry name" value="TONB-DEPENDENT OUTER MEMBRANE RECEPTOR"/>
    <property type="match status" value="1"/>
</dbReference>
<sequence length="1069" mass="113928">MSFSVRSSLKLKLCQKLCVTLALSSSLAFAQNAVSTGAMTGTVHDPGGQVVAHAAVTAVNEATGERSTSSSNDVGIFSFPALKIGVYDVSVVSTGFKTVKIAGLVVAVGHTTDAEATLAIGEASDTVNVISDAGSALNPSDTTVGTLLQHDTIEGLPLSGRRYTDLVLLTPNVVADGQFGHISFAGQSGGDLSGYNNTAGGASNANGSTSFTVDGVDSTSYYYGDNRGFTRIPYVFGLQSIQEFQVQANVYDSSYGGAGAGFINTVTKSGTNKFHGDAFYYNRNSATGANDAIDKANGNPRPLNVLQQFGADIGGPIIRDKMFFYFDYEQQRHKDPLYAVNTGQAATTEVDYGVPAGTVLPTPNSHYPVASTLTQDQATADPTNPLYLQGVANALNVVHTNLGPRARRRDDWELFPKLDWAISDKTHLTALYNYNHFQSAGGIITFSPESFGGDELLGDNGVRDHVATVHLTHTFSPSIVNDAYVSYVRDEQLYNPSGLAATPTSPQMVLVSPQVLLLGNPTFSYNNLREYQTQFADHVTFLHGKNQLDAGYSLNYDTISDKDPGSFYGQYVFFSLQAFALGKWNVFNQTSGDPKYNFSDPFMGFFVNDTYHLRPNLTITGGIREDFQKYGNPAGNPLVPTTQKFSNQYQRISPRFGFSYNPFTKTVIRGGAGLYYEIFVGGNYQRSTQQNGVAQSGAGFFNVDSSLAGADQNPAYPAALPTTSSAFAGGGSIVTVDSHYKTPSVVNASLQIDQEIAKGTILTVGSLWSHGMHLTSSTAYDQNLNTPTGTTTYVSPSGSVLSVLPNLDPGVLGEGRITAGLAQINALISPGIDNYNSLFVQLNRQASHDINFILSYTFAKSTQSGVDFYNQFDLSGTHGLSVLDQRQRFSIAGVYAPTLNTGSELARAAANGWRVSLIAQVNTGHPYTGVISQLNDTAEAQATANTAAGLVGGNSPGYGLAPGDGINSFTGPGTAQVDLGIERAIKIKETQSITLKVQSFNLLNSANYFVYAGSGINQVQYTTGGATCGDGKTLNQTCTLTPNPGFQTLTAVDQSHPPRIFQFSFAYKF</sequence>
<organism evidence="9 10">
    <name type="scientific">Granulicella aggregans</name>
    <dbReference type="NCBI Taxonomy" id="474949"/>
    <lineage>
        <taxon>Bacteria</taxon>
        <taxon>Pseudomonadati</taxon>
        <taxon>Acidobacteriota</taxon>
        <taxon>Terriglobia</taxon>
        <taxon>Terriglobales</taxon>
        <taxon>Acidobacteriaceae</taxon>
        <taxon>Granulicella</taxon>
    </lineage>
</organism>
<dbReference type="PANTHER" id="PTHR30069:SF46">
    <property type="entry name" value="OAR PROTEIN"/>
    <property type="match status" value="1"/>
</dbReference>
<keyword evidence="5" id="KW-0472">Membrane</keyword>
<feature type="domain" description="TonB-dependent transporter Oar-like beta-barrel" evidence="8">
    <location>
        <begin position="266"/>
        <end position="1008"/>
    </location>
</feature>
<dbReference type="EMBL" id="JACHIP010000001">
    <property type="protein sequence ID" value="MBB5056337.1"/>
    <property type="molecule type" value="Genomic_DNA"/>
</dbReference>